<sequence>AVRSYTGNSFSGSDFHCVRPNRKISILYLSSPVLRTSQDTILSAKVDVRLKKLRLSL</sequence>
<reference evidence="1 2" key="1">
    <citation type="journal article" date="2011" name="Proc. Natl. Acad. Sci. U.S.A.">
        <title>Comparative genomics of xylose-fermenting fungi for enhanced biofuel production.</title>
        <authorList>
            <person name="Wohlbach D.J."/>
            <person name="Kuo A."/>
            <person name="Sato T.K."/>
            <person name="Potts K.M."/>
            <person name="Salamov A.A."/>
            <person name="LaButti K.M."/>
            <person name="Sun H."/>
            <person name="Clum A."/>
            <person name="Pangilinan J.L."/>
            <person name="Lindquist E.A."/>
            <person name="Lucas S."/>
            <person name="Lapidus A."/>
            <person name="Jin M."/>
            <person name="Gunawan C."/>
            <person name="Balan V."/>
            <person name="Dale B.E."/>
            <person name="Jeffries T.W."/>
            <person name="Zinkel R."/>
            <person name="Barry K.W."/>
            <person name="Grigoriev I.V."/>
            <person name="Gasch A.P."/>
        </authorList>
    </citation>
    <scope>NUCLEOTIDE SEQUENCE [LARGE SCALE GENOMIC DNA]</scope>
    <source>
        <strain evidence="2">ATCC 10573 / BCRC 21748 / CBS 615 / JCM 9827 / NBRC 10315 / NRRL Y-1498 / VKM Y-70</strain>
    </source>
</reference>
<accession>G3B0R2</accession>
<keyword evidence="2" id="KW-1185">Reference proteome</keyword>
<dbReference type="AlphaFoldDB" id="G3B0R2"/>
<name>G3B0R2_CANTC</name>
<gene>
    <name evidence="1" type="ORF">CANTEDRAFT_113209</name>
</gene>
<dbReference type="HOGENOM" id="CLU_3001929_0_0_1"/>
<evidence type="ECO:0000313" key="1">
    <source>
        <dbReference type="EMBL" id="EGV65574.1"/>
    </source>
</evidence>
<evidence type="ECO:0000313" key="2">
    <source>
        <dbReference type="Proteomes" id="UP000000707"/>
    </source>
</evidence>
<organism evidence="2">
    <name type="scientific">Candida tenuis (strain ATCC 10573 / BCRC 21748 / CBS 615 / JCM 9827 / NBRC 10315 / NRRL Y-1498 / VKM Y-70)</name>
    <name type="common">Yeast</name>
    <name type="synonym">Yamadazyma tenuis</name>
    <dbReference type="NCBI Taxonomy" id="590646"/>
    <lineage>
        <taxon>Eukaryota</taxon>
        <taxon>Fungi</taxon>
        <taxon>Dikarya</taxon>
        <taxon>Ascomycota</taxon>
        <taxon>Saccharomycotina</taxon>
        <taxon>Pichiomycetes</taxon>
        <taxon>Debaryomycetaceae</taxon>
        <taxon>Yamadazyma</taxon>
    </lineage>
</organism>
<proteinExistence type="predicted"/>
<dbReference type="Proteomes" id="UP000000707">
    <property type="component" value="Unassembled WGS sequence"/>
</dbReference>
<dbReference type="EMBL" id="GL996514">
    <property type="protein sequence ID" value="EGV65574.1"/>
    <property type="molecule type" value="Genomic_DNA"/>
</dbReference>
<protein>
    <submittedName>
        <fullName evidence="1">Uncharacterized protein</fullName>
    </submittedName>
</protein>
<feature type="non-terminal residue" evidence="1">
    <location>
        <position position="1"/>
    </location>
</feature>